<dbReference type="GO" id="GO:0003700">
    <property type="term" value="F:DNA-binding transcription factor activity"/>
    <property type="evidence" value="ECO:0007669"/>
    <property type="project" value="InterPro"/>
</dbReference>
<dbReference type="Pfam" id="PF07729">
    <property type="entry name" value="FCD"/>
    <property type="match status" value="1"/>
</dbReference>
<dbReference type="AlphaFoldDB" id="A0A939HM95"/>
<dbReference type="SUPFAM" id="SSF48008">
    <property type="entry name" value="GntR ligand-binding domain-like"/>
    <property type="match status" value="1"/>
</dbReference>
<dbReference type="Proteomes" id="UP000664073">
    <property type="component" value="Unassembled WGS sequence"/>
</dbReference>
<accession>A0A939HM95</accession>
<name>A0A939HM95_9PROT</name>
<organism evidence="5 6">
    <name type="scientific">Acetobacter garciniae</name>
    <dbReference type="NCBI Taxonomy" id="2817435"/>
    <lineage>
        <taxon>Bacteria</taxon>
        <taxon>Pseudomonadati</taxon>
        <taxon>Pseudomonadota</taxon>
        <taxon>Alphaproteobacteria</taxon>
        <taxon>Acetobacterales</taxon>
        <taxon>Acetobacteraceae</taxon>
        <taxon>Acetobacter</taxon>
    </lineage>
</organism>
<dbReference type="GO" id="GO:0003677">
    <property type="term" value="F:DNA binding"/>
    <property type="evidence" value="ECO:0007669"/>
    <property type="project" value="UniProtKB-KW"/>
</dbReference>
<dbReference type="RefSeq" id="WP_207846127.1">
    <property type="nucleotide sequence ID" value="NZ_JAFVMH010000004.1"/>
</dbReference>
<dbReference type="EMBL" id="JAFVMH010000004">
    <property type="protein sequence ID" value="MBO1325470.1"/>
    <property type="molecule type" value="Genomic_DNA"/>
</dbReference>
<feature type="domain" description="HTH gntR-type" evidence="4">
    <location>
        <begin position="7"/>
        <end position="74"/>
    </location>
</feature>
<evidence type="ECO:0000313" key="6">
    <source>
        <dbReference type="Proteomes" id="UP000664073"/>
    </source>
</evidence>
<dbReference type="SMART" id="SM00345">
    <property type="entry name" value="HTH_GNTR"/>
    <property type="match status" value="1"/>
</dbReference>
<dbReference type="PROSITE" id="PS50949">
    <property type="entry name" value="HTH_GNTR"/>
    <property type="match status" value="1"/>
</dbReference>
<dbReference type="SMART" id="SM00895">
    <property type="entry name" value="FCD"/>
    <property type="match status" value="1"/>
</dbReference>
<evidence type="ECO:0000256" key="1">
    <source>
        <dbReference type="ARBA" id="ARBA00023015"/>
    </source>
</evidence>
<comment type="caution">
    <text evidence="5">The sequence shown here is derived from an EMBL/GenBank/DDBJ whole genome shotgun (WGS) entry which is preliminary data.</text>
</comment>
<keyword evidence="1" id="KW-0805">Transcription regulation</keyword>
<evidence type="ECO:0000256" key="3">
    <source>
        <dbReference type="ARBA" id="ARBA00023163"/>
    </source>
</evidence>
<dbReference type="CDD" id="cd07377">
    <property type="entry name" value="WHTH_GntR"/>
    <property type="match status" value="1"/>
</dbReference>
<evidence type="ECO:0000256" key="2">
    <source>
        <dbReference type="ARBA" id="ARBA00023125"/>
    </source>
</evidence>
<dbReference type="InterPro" id="IPR000524">
    <property type="entry name" value="Tscrpt_reg_HTH_GntR"/>
</dbReference>
<evidence type="ECO:0000313" key="5">
    <source>
        <dbReference type="EMBL" id="MBO1325470.1"/>
    </source>
</evidence>
<dbReference type="PANTHER" id="PTHR43537:SF5">
    <property type="entry name" value="UXU OPERON TRANSCRIPTIONAL REGULATOR"/>
    <property type="match status" value="1"/>
</dbReference>
<dbReference type="Gene3D" id="1.10.10.10">
    <property type="entry name" value="Winged helix-like DNA-binding domain superfamily/Winged helix DNA-binding domain"/>
    <property type="match status" value="1"/>
</dbReference>
<sequence>MPKSSGLSRPVRIAQLLRDDILNGALVSGQALVEAQMVERFGVSRNTIREAMHSLAQSGLVTVISNRGSFVRQLAPHEIRELYMIRHLIESGCCERVPAQQWTALEPVFSSAFTQARSAARNGDWLLAGTASLLFHRLLVNACGSDQLSQFFDTICAQMRLVFQTVADQEHLQSPWLAKDIAIFEALRAGQVKAATDLLHDYLTYSETLIFQIMTGQPT</sequence>
<protein>
    <submittedName>
        <fullName evidence="5">GntR family transcriptional regulator</fullName>
    </submittedName>
</protein>
<reference evidence="5" key="1">
    <citation type="submission" date="2021-03" db="EMBL/GenBank/DDBJ databases">
        <title>The complete genome sequence of Acetobacter sp. TBRC 12339.</title>
        <authorList>
            <person name="Charoenyingcharoen P."/>
            <person name="Yukphan P."/>
        </authorList>
    </citation>
    <scope>NUCLEOTIDE SEQUENCE</scope>
    <source>
        <strain evidence="5">TBRC 12339</strain>
    </source>
</reference>
<dbReference type="InterPro" id="IPR036390">
    <property type="entry name" value="WH_DNA-bd_sf"/>
</dbReference>
<evidence type="ECO:0000259" key="4">
    <source>
        <dbReference type="PROSITE" id="PS50949"/>
    </source>
</evidence>
<dbReference type="SUPFAM" id="SSF46785">
    <property type="entry name" value="Winged helix' DNA-binding domain"/>
    <property type="match status" value="1"/>
</dbReference>
<gene>
    <name evidence="5" type="ORF">J2D77_09945</name>
</gene>
<dbReference type="InterPro" id="IPR008920">
    <property type="entry name" value="TF_FadR/GntR_C"/>
</dbReference>
<dbReference type="InterPro" id="IPR036388">
    <property type="entry name" value="WH-like_DNA-bd_sf"/>
</dbReference>
<keyword evidence="3" id="KW-0804">Transcription</keyword>
<dbReference type="PANTHER" id="PTHR43537">
    <property type="entry name" value="TRANSCRIPTIONAL REGULATOR, GNTR FAMILY"/>
    <property type="match status" value="1"/>
</dbReference>
<proteinExistence type="predicted"/>
<dbReference type="Pfam" id="PF00392">
    <property type="entry name" value="GntR"/>
    <property type="match status" value="1"/>
</dbReference>
<dbReference type="InterPro" id="IPR011711">
    <property type="entry name" value="GntR_C"/>
</dbReference>
<dbReference type="Gene3D" id="1.20.120.530">
    <property type="entry name" value="GntR ligand-binding domain-like"/>
    <property type="match status" value="1"/>
</dbReference>
<dbReference type="PRINTS" id="PR00035">
    <property type="entry name" value="HTHGNTR"/>
</dbReference>
<keyword evidence="2" id="KW-0238">DNA-binding</keyword>
<keyword evidence="6" id="KW-1185">Reference proteome</keyword>